<reference evidence="19 20" key="1">
    <citation type="submission" date="2017-03" db="EMBL/GenBank/DDBJ databases">
        <title>Genome sequence of Clostridium hungatei DSM 14427.</title>
        <authorList>
            <person name="Poehlein A."/>
            <person name="Daniel R."/>
        </authorList>
    </citation>
    <scope>NUCLEOTIDE SEQUENCE [LARGE SCALE GENOMIC DNA]</scope>
    <source>
        <strain evidence="19 20">DSM 14427</strain>
    </source>
</reference>
<evidence type="ECO:0000256" key="9">
    <source>
        <dbReference type="ARBA" id="ARBA00022796"/>
    </source>
</evidence>
<dbReference type="SUPFAM" id="SSF55008">
    <property type="entry name" value="HMA, heavy metal-associated domain"/>
    <property type="match status" value="1"/>
</dbReference>
<sequence>MGEAITLRVYGMTCTLCSITIEAALSKRKGILKASVNYASEKAVIEYDAANISLQDIKKSIEKLGFAVALNGEANTGAGVKIGDRERKKLLRLFILSAIFSTPLLLCMLSEGVGFCHDILDPGTKTGWSRTLYELRLKALFLHDWRLQLLSATPVQLLIGARFYRNAFRSVLAGKATMDLLVVLGTTAAYFYSVYIVFYQNYAYVSGLQNVYFEASTVIITLVLLGKYLEALAKGRTSKAIQELIDLRPETARILRGTEEIDLPIDDVVVGDIIIVRPGEKIPVDGMITEGNSAIDESMLTGESFPVDKKESDFVTGGSVNRFGTFRFKATKVGSETRLAGIIKFIEEAQGSKAPIQKIADRVSGYFIPFVIIASIATFIYWYFIVYKQILFVINLPIIYAVSVLVVSCPCALGLATPTAIIAGMGKGAQNGILIKKGETLETAYKIDTVVFDKTGTLTEGIPEIEGIFILEKSRALYDKNDILILAAIAEKKSEHPLGEAIYKRGKELASAELPDPQSFKAVPGKGVYAEIENRNILIGTPAFLNENNISVSDADTILWDIYNEGKTTVLVSVDKSLIAVISLSDRIKESSAKAVEELKRMGIEVFMITGDNANAAKTVGLKTGIENILAEVLPEDKADEIIKIKSSSKIVGMVGDGINDAPALAAADVGFAIGTGTDIAVETGDIVLLKDDLLNIPNAIKLSKKAIRKIKQNLFWAFIYNVIGIPIAASGHLNPVVAAAAMTLSSMSVLINSLSLKRLKLKGYNAQLQKSEFEISANL</sequence>
<evidence type="ECO:0000256" key="14">
    <source>
        <dbReference type="ARBA" id="ARBA00023065"/>
    </source>
</evidence>
<dbReference type="GO" id="GO:0055070">
    <property type="term" value="P:copper ion homeostasis"/>
    <property type="evidence" value="ECO:0007669"/>
    <property type="project" value="TreeGrafter"/>
</dbReference>
<feature type="transmembrane region" description="Helical" evidence="17">
    <location>
        <begin position="363"/>
        <end position="384"/>
    </location>
</feature>
<dbReference type="Pfam" id="PF00702">
    <property type="entry name" value="Hydrolase"/>
    <property type="match status" value="1"/>
</dbReference>
<dbReference type="NCBIfam" id="TIGR01511">
    <property type="entry name" value="ATPase-IB1_Cu"/>
    <property type="match status" value="1"/>
</dbReference>
<feature type="transmembrane region" description="Helical" evidence="17">
    <location>
        <begin position="176"/>
        <end position="199"/>
    </location>
</feature>
<dbReference type="Gene3D" id="3.30.70.100">
    <property type="match status" value="1"/>
</dbReference>
<dbReference type="CDD" id="cd00371">
    <property type="entry name" value="HMA"/>
    <property type="match status" value="1"/>
</dbReference>
<comment type="subcellular location">
    <subcellularLocation>
        <location evidence="1">Cell membrane</location>
        <topology evidence="1">Multi-pass membrane protein</topology>
    </subcellularLocation>
</comment>
<dbReference type="SUPFAM" id="SSF81665">
    <property type="entry name" value="Calcium ATPase, transmembrane domain M"/>
    <property type="match status" value="1"/>
</dbReference>
<feature type="transmembrane region" description="Helical" evidence="17">
    <location>
        <begin position="90"/>
        <end position="113"/>
    </location>
</feature>
<organism evidence="19 20">
    <name type="scientific">Ruminiclostridium hungatei</name>
    <name type="common">Clostridium hungatei</name>
    <dbReference type="NCBI Taxonomy" id="48256"/>
    <lineage>
        <taxon>Bacteria</taxon>
        <taxon>Bacillati</taxon>
        <taxon>Bacillota</taxon>
        <taxon>Clostridia</taxon>
        <taxon>Eubacteriales</taxon>
        <taxon>Oscillospiraceae</taxon>
        <taxon>Ruminiclostridium</taxon>
    </lineage>
</organism>
<evidence type="ECO:0000256" key="1">
    <source>
        <dbReference type="ARBA" id="ARBA00004651"/>
    </source>
</evidence>
<keyword evidence="12 17" id="KW-1133">Transmembrane helix</keyword>
<evidence type="ECO:0000256" key="8">
    <source>
        <dbReference type="ARBA" id="ARBA00022741"/>
    </source>
</evidence>
<keyword evidence="11" id="KW-1278">Translocase</keyword>
<dbReference type="InterPro" id="IPR044492">
    <property type="entry name" value="P_typ_ATPase_HD_dom"/>
</dbReference>
<keyword evidence="4" id="KW-0813">Transport</keyword>
<dbReference type="InterPro" id="IPR023299">
    <property type="entry name" value="ATPase_P-typ_cyto_dom_N"/>
</dbReference>
<dbReference type="OrthoDB" id="9813266at2"/>
<keyword evidence="7 17" id="KW-0479">Metal-binding</keyword>
<dbReference type="GO" id="GO:0140581">
    <property type="term" value="F:P-type monovalent copper transporter activity"/>
    <property type="evidence" value="ECO:0007669"/>
    <property type="project" value="UniProtKB-EC"/>
</dbReference>
<feature type="domain" description="HMA" evidence="18">
    <location>
        <begin position="3"/>
        <end position="69"/>
    </location>
</feature>
<dbReference type="GO" id="GO:0043682">
    <property type="term" value="F:P-type divalent copper transporter activity"/>
    <property type="evidence" value="ECO:0007669"/>
    <property type="project" value="TreeGrafter"/>
</dbReference>
<dbReference type="AlphaFoldDB" id="A0A1V4SJD1"/>
<keyword evidence="8 17" id="KW-0547">Nucleotide-binding</keyword>
<dbReference type="NCBIfam" id="TIGR01525">
    <property type="entry name" value="ATPase-IB_hvy"/>
    <property type="match status" value="1"/>
</dbReference>
<feature type="transmembrane region" description="Helical" evidence="17">
    <location>
        <begin position="714"/>
        <end position="731"/>
    </location>
</feature>
<evidence type="ECO:0000256" key="2">
    <source>
        <dbReference type="ARBA" id="ARBA00006024"/>
    </source>
</evidence>
<dbReference type="SFLD" id="SFLDG00002">
    <property type="entry name" value="C1.7:_P-type_atpase_like"/>
    <property type="match status" value="1"/>
</dbReference>
<dbReference type="CDD" id="cd02094">
    <property type="entry name" value="P-type_ATPase_Cu-like"/>
    <property type="match status" value="1"/>
</dbReference>
<keyword evidence="13" id="KW-0186">Copper</keyword>
<feature type="transmembrane region" description="Helical" evidence="17">
    <location>
        <begin position="390"/>
        <end position="415"/>
    </location>
</feature>
<dbReference type="Gene3D" id="3.40.1110.10">
    <property type="entry name" value="Calcium-transporting ATPase, cytoplasmic domain N"/>
    <property type="match status" value="1"/>
</dbReference>
<protein>
    <recommendedName>
        <fullName evidence="3">P-type Cu(+) transporter</fullName>
        <ecNumber evidence="3">7.2.2.8</ecNumber>
    </recommendedName>
</protein>
<dbReference type="SFLD" id="SFLDF00027">
    <property type="entry name" value="p-type_atpase"/>
    <property type="match status" value="1"/>
</dbReference>
<dbReference type="FunFam" id="3.30.70.100:FF:000005">
    <property type="entry name" value="Copper-exporting P-type ATPase A"/>
    <property type="match status" value="1"/>
</dbReference>
<name>A0A1V4SJD1_RUMHU</name>
<keyword evidence="15 17" id="KW-0472">Membrane</keyword>
<dbReference type="EMBL" id="MZGX01000012">
    <property type="protein sequence ID" value="OPX44002.1"/>
    <property type="molecule type" value="Genomic_DNA"/>
</dbReference>
<dbReference type="InterPro" id="IPR059000">
    <property type="entry name" value="ATPase_P-type_domA"/>
</dbReference>
<evidence type="ECO:0000256" key="6">
    <source>
        <dbReference type="ARBA" id="ARBA00022692"/>
    </source>
</evidence>
<evidence type="ECO:0000256" key="5">
    <source>
        <dbReference type="ARBA" id="ARBA00022475"/>
    </source>
</evidence>
<dbReference type="GO" id="GO:0016887">
    <property type="term" value="F:ATP hydrolysis activity"/>
    <property type="evidence" value="ECO:0007669"/>
    <property type="project" value="InterPro"/>
</dbReference>
<keyword evidence="5 17" id="KW-1003">Cell membrane</keyword>
<dbReference type="InterPro" id="IPR023214">
    <property type="entry name" value="HAD_sf"/>
</dbReference>
<dbReference type="InterPro" id="IPR018303">
    <property type="entry name" value="ATPase_P-typ_P_site"/>
</dbReference>
<evidence type="ECO:0000256" key="3">
    <source>
        <dbReference type="ARBA" id="ARBA00012517"/>
    </source>
</evidence>
<dbReference type="EC" id="7.2.2.8" evidence="3"/>
<dbReference type="PRINTS" id="PR00120">
    <property type="entry name" value="HATPASE"/>
</dbReference>
<comment type="similarity">
    <text evidence="2 17">Belongs to the cation transport ATPase (P-type) (TC 3.A.3) family. Type IB subfamily.</text>
</comment>
<dbReference type="STRING" id="48256.CLHUN_20270"/>
<dbReference type="GO" id="GO:0005507">
    <property type="term" value="F:copper ion binding"/>
    <property type="evidence" value="ECO:0007669"/>
    <property type="project" value="TreeGrafter"/>
</dbReference>
<evidence type="ECO:0000256" key="12">
    <source>
        <dbReference type="ARBA" id="ARBA00022989"/>
    </source>
</evidence>
<evidence type="ECO:0000256" key="15">
    <source>
        <dbReference type="ARBA" id="ARBA00023136"/>
    </source>
</evidence>
<dbReference type="InterPro" id="IPR027256">
    <property type="entry name" value="P-typ_ATPase_IB"/>
</dbReference>
<keyword evidence="14" id="KW-0406">Ion transport</keyword>
<evidence type="ECO:0000256" key="10">
    <source>
        <dbReference type="ARBA" id="ARBA00022840"/>
    </source>
</evidence>
<dbReference type="PROSITE" id="PS00154">
    <property type="entry name" value="ATPASE_E1_E2"/>
    <property type="match status" value="1"/>
</dbReference>
<evidence type="ECO:0000256" key="13">
    <source>
        <dbReference type="ARBA" id="ARBA00023008"/>
    </source>
</evidence>
<comment type="catalytic activity">
    <reaction evidence="16">
        <text>Cu(+)(in) + ATP + H2O = Cu(+)(out) + ADP + phosphate + H(+)</text>
        <dbReference type="Rhea" id="RHEA:25792"/>
        <dbReference type="ChEBI" id="CHEBI:15377"/>
        <dbReference type="ChEBI" id="CHEBI:15378"/>
        <dbReference type="ChEBI" id="CHEBI:30616"/>
        <dbReference type="ChEBI" id="CHEBI:43474"/>
        <dbReference type="ChEBI" id="CHEBI:49552"/>
        <dbReference type="ChEBI" id="CHEBI:456216"/>
        <dbReference type="EC" id="7.2.2.8"/>
    </reaction>
</comment>
<keyword evidence="6 17" id="KW-0812">Transmembrane</keyword>
<dbReference type="InterPro" id="IPR036412">
    <property type="entry name" value="HAD-like_sf"/>
</dbReference>
<accession>A0A1V4SJD1</accession>
<dbReference type="PROSITE" id="PS50846">
    <property type="entry name" value="HMA_2"/>
    <property type="match status" value="1"/>
</dbReference>
<evidence type="ECO:0000313" key="19">
    <source>
        <dbReference type="EMBL" id="OPX44002.1"/>
    </source>
</evidence>
<dbReference type="PANTHER" id="PTHR43520:SF8">
    <property type="entry name" value="P-TYPE CU(+) TRANSPORTER"/>
    <property type="match status" value="1"/>
</dbReference>
<dbReference type="GO" id="GO:0005524">
    <property type="term" value="F:ATP binding"/>
    <property type="evidence" value="ECO:0007669"/>
    <property type="project" value="UniProtKB-UniRule"/>
</dbReference>
<keyword evidence="20" id="KW-1185">Reference proteome</keyword>
<proteinExistence type="inferred from homology"/>
<dbReference type="SFLD" id="SFLDS00003">
    <property type="entry name" value="Haloacid_Dehalogenase"/>
    <property type="match status" value="1"/>
</dbReference>
<dbReference type="InterPro" id="IPR006121">
    <property type="entry name" value="HMA_dom"/>
</dbReference>
<keyword evidence="19" id="KW-0378">Hydrolase</keyword>
<evidence type="ECO:0000313" key="20">
    <source>
        <dbReference type="Proteomes" id="UP000191554"/>
    </source>
</evidence>
<evidence type="ECO:0000256" key="7">
    <source>
        <dbReference type="ARBA" id="ARBA00022723"/>
    </source>
</evidence>
<dbReference type="RefSeq" id="WP_080064466.1">
    <property type="nucleotide sequence ID" value="NZ_MZGX01000012.1"/>
</dbReference>
<dbReference type="GO" id="GO:0005886">
    <property type="term" value="C:plasma membrane"/>
    <property type="evidence" value="ECO:0007669"/>
    <property type="project" value="UniProtKB-SubCell"/>
</dbReference>
<dbReference type="InterPro" id="IPR023298">
    <property type="entry name" value="ATPase_P-typ_TM_dom_sf"/>
</dbReference>
<evidence type="ECO:0000259" key="18">
    <source>
        <dbReference type="PROSITE" id="PS50846"/>
    </source>
</evidence>
<dbReference type="NCBIfam" id="TIGR01494">
    <property type="entry name" value="ATPase_P-type"/>
    <property type="match status" value="1"/>
</dbReference>
<keyword evidence="9" id="KW-0187">Copper transport</keyword>
<dbReference type="Gene3D" id="3.40.50.1000">
    <property type="entry name" value="HAD superfamily/HAD-like"/>
    <property type="match status" value="1"/>
</dbReference>
<dbReference type="InterPro" id="IPR036163">
    <property type="entry name" value="HMA_dom_sf"/>
</dbReference>
<dbReference type="Pfam" id="PF00403">
    <property type="entry name" value="HMA"/>
    <property type="match status" value="1"/>
</dbReference>
<comment type="caution">
    <text evidence="19">The sequence shown here is derived from an EMBL/GenBank/DDBJ whole genome shotgun (WGS) entry which is preliminary data.</text>
</comment>
<dbReference type="Gene3D" id="2.70.150.10">
    <property type="entry name" value="Calcium-transporting ATPase, cytoplasmic transduction domain A"/>
    <property type="match status" value="1"/>
</dbReference>
<dbReference type="Proteomes" id="UP000191554">
    <property type="component" value="Unassembled WGS sequence"/>
</dbReference>
<dbReference type="SUPFAM" id="SSF56784">
    <property type="entry name" value="HAD-like"/>
    <property type="match status" value="1"/>
</dbReference>
<dbReference type="FunFam" id="2.70.150.10:FF:000020">
    <property type="entry name" value="Copper-exporting P-type ATPase A"/>
    <property type="match status" value="1"/>
</dbReference>
<feature type="transmembrane region" description="Helical" evidence="17">
    <location>
        <begin position="737"/>
        <end position="755"/>
    </location>
</feature>
<evidence type="ECO:0000256" key="11">
    <source>
        <dbReference type="ARBA" id="ARBA00022967"/>
    </source>
</evidence>
<dbReference type="SUPFAM" id="SSF81653">
    <property type="entry name" value="Calcium ATPase, transduction domain A"/>
    <property type="match status" value="1"/>
</dbReference>
<evidence type="ECO:0000256" key="4">
    <source>
        <dbReference type="ARBA" id="ARBA00022448"/>
    </source>
</evidence>
<dbReference type="PANTHER" id="PTHR43520">
    <property type="entry name" value="ATP7, ISOFORM B"/>
    <property type="match status" value="1"/>
</dbReference>
<dbReference type="Pfam" id="PF00122">
    <property type="entry name" value="E1-E2_ATPase"/>
    <property type="match status" value="1"/>
</dbReference>
<keyword evidence="10 17" id="KW-0067">ATP-binding</keyword>
<dbReference type="InterPro" id="IPR001757">
    <property type="entry name" value="P_typ_ATPase"/>
</dbReference>
<evidence type="ECO:0000256" key="16">
    <source>
        <dbReference type="ARBA" id="ARBA00049289"/>
    </source>
</evidence>
<evidence type="ECO:0000256" key="17">
    <source>
        <dbReference type="RuleBase" id="RU362081"/>
    </source>
</evidence>
<gene>
    <name evidence="19" type="primary">copA_1</name>
    <name evidence="19" type="ORF">CLHUN_20270</name>
</gene>
<dbReference type="PRINTS" id="PR00119">
    <property type="entry name" value="CATATPASE"/>
</dbReference>
<dbReference type="InterPro" id="IPR008250">
    <property type="entry name" value="ATPase_P-typ_transduc_dom_A_sf"/>
</dbReference>